<feature type="domain" description="DUF7029" evidence="2">
    <location>
        <begin position="80"/>
        <end position="179"/>
    </location>
</feature>
<feature type="chain" id="PRO_5041946636" evidence="1">
    <location>
        <begin position="20"/>
        <end position="840"/>
    </location>
</feature>
<dbReference type="InterPro" id="IPR055647">
    <property type="entry name" value="DUF7223"/>
</dbReference>
<dbReference type="Pfam" id="PF22974">
    <property type="entry name" value="DUF7029"/>
    <property type="match status" value="1"/>
</dbReference>
<gene>
    <name evidence="4" type="ORF">FE257_002472</name>
</gene>
<reference evidence="4" key="1">
    <citation type="journal article" date="2019" name="Beilstein J. Org. Chem.">
        <title>Nanangenines: drimane sesquiterpenoids as the dominant metabolite cohort of a novel Australian fungus, Aspergillus nanangensis.</title>
        <authorList>
            <person name="Lacey H.J."/>
            <person name="Gilchrist C.L.M."/>
            <person name="Crombie A."/>
            <person name="Kalaitzis J.A."/>
            <person name="Vuong D."/>
            <person name="Rutledge P.J."/>
            <person name="Turner P."/>
            <person name="Pitt J.I."/>
            <person name="Lacey E."/>
            <person name="Chooi Y.H."/>
            <person name="Piggott A.M."/>
        </authorList>
    </citation>
    <scope>NUCLEOTIDE SEQUENCE</scope>
    <source>
        <strain evidence="4">MST-FP2251</strain>
    </source>
</reference>
<sequence>MKLSSLSPALFWLVEVVIGVEQHQYTILEPLARHAWDHEFRISSNLADHLQLRQQEQFMWTCNRCMNGSGSATSVVAYTRQDERIVDIDRFSYALDSVVCTIDCIKLTFRNRLFFQAAKAAWEWVNFSKLRTFVLVLTGEGCSSADTRDPWVVSDATFDPDEFIITLQAQKNTWKLVCDRYILDFGDIDTGQGRNQKRLFDWNFNVFTLNLTTSLPTEIVHWNLSNPNVDASLAIDCNDCGTKGTLAFAGHVEVSLFGDLEHFQLSATPRGIEGDLNLSLAFHGDVDFDGLPAVGQEWTLVTFPLPSGWKFPGILQFGPHVQINAGWNLDYISGDAMVSTGITARIPDSAIAEVDFASKKPVKIWGWTPQIDTLPLEVQAQIDAQARLYTEIAVGTGITVLDEDGINVEVGLRVPEVTVTAAAGYNEQGFCPNDPKPWGLTLDASIGASLDLQGYTELNGEKKVFLDVTLFQTPALYTFPELCLSMGDISPGACIPQVGPQDPDDEYVAPGQYPDPPPARRRRRAVTIPEDDSSKDPKRFFYVGCDQQHSHAIFIQKYPGPPTLKKDKNVPIIQPLMNCSMDDCPPSTWNVQVATDPSAVTKKGWASEHVYEGNWIQAFLNYLKETYYTSAAPGSNDTQCNGEMDTFGIQRDITTPNPTLAFNYTEALMQNLATTYTASRLMALLPQKQNNLKYLMFAGSNIDGTFEADRTYGGSPNTHEKRVCSIGRLVTVCKYMDHDRIIPRLNDTITGIEGILAIMDNDITIDKPDALKSKTFKTAHAEFFDKHYRDGFDNARRRLKDYSTWLQKQPGFDALSAEKKQAVADVAAHPEQYCEGKFRR</sequence>
<evidence type="ECO:0000313" key="4">
    <source>
        <dbReference type="EMBL" id="KAF9892066.1"/>
    </source>
</evidence>
<name>A0AAD4CST4_ASPNN</name>
<dbReference type="InterPro" id="IPR054293">
    <property type="entry name" value="DUF7029"/>
</dbReference>
<comment type="caution">
    <text evidence="4">The sequence shown here is derived from an EMBL/GenBank/DDBJ whole genome shotgun (WGS) entry which is preliminary data.</text>
</comment>
<dbReference type="Pfam" id="PF23865">
    <property type="entry name" value="DUF7223"/>
    <property type="match status" value="1"/>
</dbReference>
<evidence type="ECO:0000259" key="3">
    <source>
        <dbReference type="Pfam" id="PF23865"/>
    </source>
</evidence>
<evidence type="ECO:0000256" key="1">
    <source>
        <dbReference type="SAM" id="SignalP"/>
    </source>
</evidence>
<keyword evidence="5" id="KW-1185">Reference proteome</keyword>
<keyword evidence="1" id="KW-0732">Signal</keyword>
<evidence type="ECO:0000313" key="5">
    <source>
        <dbReference type="Proteomes" id="UP001194746"/>
    </source>
</evidence>
<proteinExistence type="predicted"/>
<organism evidence="4 5">
    <name type="scientific">Aspergillus nanangensis</name>
    <dbReference type="NCBI Taxonomy" id="2582783"/>
    <lineage>
        <taxon>Eukaryota</taxon>
        <taxon>Fungi</taxon>
        <taxon>Dikarya</taxon>
        <taxon>Ascomycota</taxon>
        <taxon>Pezizomycotina</taxon>
        <taxon>Eurotiomycetes</taxon>
        <taxon>Eurotiomycetidae</taxon>
        <taxon>Eurotiales</taxon>
        <taxon>Aspergillaceae</taxon>
        <taxon>Aspergillus</taxon>
        <taxon>Aspergillus subgen. Circumdati</taxon>
    </lineage>
</organism>
<dbReference type="EMBL" id="VCAU01000014">
    <property type="protein sequence ID" value="KAF9892066.1"/>
    <property type="molecule type" value="Genomic_DNA"/>
</dbReference>
<dbReference type="AlphaFoldDB" id="A0AAD4CST4"/>
<reference evidence="4" key="2">
    <citation type="submission" date="2020-02" db="EMBL/GenBank/DDBJ databases">
        <authorList>
            <person name="Gilchrist C.L.M."/>
            <person name="Chooi Y.-H."/>
        </authorList>
    </citation>
    <scope>NUCLEOTIDE SEQUENCE</scope>
    <source>
        <strain evidence="4">MST-FP2251</strain>
    </source>
</reference>
<evidence type="ECO:0000259" key="2">
    <source>
        <dbReference type="Pfam" id="PF22974"/>
    </source>
</evidence>
<protein>
    <submittedName>
        <fullName evidence="4">Uncharacterized protein</fullName>
    </submittedName>
</protein>
<feature type="signal peptide" evidence="1">
    <location>
        <begin position="1"/>
        <end position="19"/>
    </location>
</feature>
<feature type="domain" description="DUF7223" evidence="3">
    <location>
        <begin position="230"/>
        <end position="462"/>
    </location>
</feature>
<accession>A0AAD4CST4</accession>
<dbReference type="Proteomes" id="UP001194746">
    <property type="component" value="Unassembled WGS sequence"/>
</dbReference>